<dbReference type="SMART" id="SM00987">
    <property type="entry name" value="UreE_C"/>
    <property type="match status" value="1"/>
</dbReference>
<dbReference type="AlphaFoldDB" id="A0A369WCM5"/>
<dbReference type="InterPro" id="IPR005122">
    <property type="entry name" value="Uracil-DNA_glycosylase-like"/>
</dbReference>
<dbReference type="Proteomes" id="UP000253769">
    <property type="component" value="Unassembled WGS sequence"/>
</dbReference>
<name>A0A369WCM5_9GAMM</name>
<dbReference type="EMBL" id="QQOH01000004">
    <property type="protein sequence ID" value="RDE18929.1"/>
    <property type="molecule type" value="Genomic_DNA"/>
</dbReference>
<sequence>MTDHMIESWQQLLEDVKACRQCQADLPCEPRPILQFDPRARILLAGQAPGRITHERGIPFDDPSGERLRAWLGLQRQQFYDPSKLAILPMGFCYPGRGRSGDLPPRPECARRWRDPLMEQLTQLRLILLLGKYAQDYHLQDRRSLSERVADWKEAASTDSPLMICLPHPSPRNQHWIKQRPWFEAELLPWLRQQVADCL</sequence>
<organism evidence="2 3">
    <name type="scientific">Motiliproteus coralliicola</name>
    <dbReference type="NCBI Taxonomy" id="2283196"/>
    <lineage>
        <taxon>Bacteria</taxon>
        <taxon>Pseudomonadati</taxon>
        <taxon>Pseudomonadota</taxon>
        <taxon>Gammaproteobacteria</taxon>
        <taxon>Oceanospirillales</taxon>
        <taxon>Oceanospirillaceae</taxon>
        <taxon>Motiliproteus</taxon>
    </lineage>
</organism>
<feature type="domain" description="Uracil-DNA glycosylase-like" evidence="1">
    <location>
        <begin position="33"/>
        <end position="192"/>
    </location>
</feature>
<gene>
    <name evidence="2" type="ORF">DV711_15065</name>
</gene>
<dbReference type="SUPFAM" id="SSF52141">
    <property type="entry name" value="Uracil-DNA glycosylase-like"/>
    <property type="match status" value="1"/>
</dbReference>
<dbReference type="SMART" id="SM00986">
    <property type="entry name" value="UDG"/>
    <property type="match status" value="1"/>
</dbReference>
<dbReference type="PANTHER" id="PTHR42160">
    <property type="entry name" value="URACIL-DNA GLYCOSYLASE SUPERFAMILY PROTEIN"/>
    <property type="match status" value="1"/>
</dbReference>
<proteinExistence type="predicted"/>
<keyword evidence="3" id="KW-1185">Reference proteome</keyword>
<dbReference type="InterPro" id="IPR047124">
    <property type="entry name" value="HI_0220.2"/>
</dbReference>
<evidence type="ECO:0000259" key="1">
    <source>
        <dbReference type="SMART" id="SM00986"/>
    </source>
</evidence>
<reference evidence="2 3" key="1">
    <citation type="submission" date="2018-07" db="EMBL/GenBank/DDBJ databases">
        <title>Motiliproteus coralliicola sp. nov., a bacterium isolated from Coral.</title>
        <authorList>
            <person name="Wang G."/>
        </authorList>
    </citation>
    <scope>NUCLEOTIDE SEQUENCE [LARGE SCALE GENOMIC DNA]</scope>
    <source>
        <strain evidence="2 3">C34</strain>
    </source>
</reference>
<dbReference type="PANTHER" id="PTHR42160:SF1">
    <property type="entry name" value="URACIL-DNA GLYCOSYLASE SUPERFAMILY PROTEIN"/>
    <property type="match status" value="1"/>
</dbReference>
<comment type="caution">
    <text evidence="2">The sequence shown here is derived from an EMBL/GenBank/DDBJ whole genome shotgun (WGS) entry which is preliminary data.</text>
</comment>
<evidence type="ECO:0000313" key="2">
    <source>
        <dbReference type="EMBL" id="RDE18929.1"/>
    </source>
</evidence>
<dbReference type="InterPro" id="IPR036895">
    <property type="entry name" value="Uracil-DNA_glycosylase-like_sf"/>
</dbReference>
<dbReference type="RefSeq" id="WP_114696546.1">
    <property type="nucleotide sequence ID" value="NZ_QQOH01000004.1"/>
</dbReference>
<dbReference type="CDD" id="cd10033">
    <property type="entry name" value="UDG_like"/>
    <property type="match status" value="1"/>
</dbReference>
<dbReference type="Pfam" id="PF03167">
    <property type="entry name" value="UDG"/>
    <property type="match status" value="1"/>
</dbReference>
<accession>A0A369WCM5</accession>
<dbReference type="OrthoDB" id="9789139at2"/>
<protein>
    <submittedName>
        <fullName evidence="2">Uracil-DNA glycosylase family protein</fullName>
    </submittedName>
</protein>
<dbReference type="Gene3D" id="3.40.470.10">
    <property type="entry name" value="Uracil-DNA glycosylase-like domain"/>
    <property type="match status" value="1"/>
</dbReference>
<evidence type="ECO:0000313" key="3">
    <source>
        <dbReference type="Proteomes" id="UP000253769"/>
    </source>
</evidence>